<name>F0SY68_SYNGF</name>
<feature type="transmembrane region" description="Helical" evidence="1">
    <location>
        <begin position="172"/>
        <end position="196"/>
    </location>
</feature>
<feature type="transmembrane region" description="Helical" evidence="1">
    <location>
        <begin position="249"/>
        <end position="267"/>
    </location>
</feature>
<dbReference type="HOGENOM" id="CLU_059692_2_0_9"/>
<dbReference type="OrthoDB" id="2080921at2"/>
<feature type="transmembrane region" description="Helical" evidence="1">
    <location>
        <begin position="6"/>
        <end position="23"/>
    </location>
</feature>
<dbReference type="EMBL" id="CP002547">
    <property type="protein sequence ID" value="ADY55903.1"/>
    <property type="molecule type" value="Genomic_DNA"/>
</dbReference>
<feature type="transmembrane region" description="Helical" evidence="1">
    <location>
        <begin position="208"/>
        <end position="229"/>
    </location>
</feature>
<keyword evidence="3" id="KW-1185">Reference proteome</keyword>
<dbReference type="InterPro" id="IPR049458">
    <property type="entry name" value="EpsG-like"/>
</dbReference>
<reference evidence="3" key="2">
    <citation type="submission" date="2011-02" db="EMBL/GenBank/DDBJ databases">
        <title>The complete genome of Syntrophobotulus glycolicus DSM 8271.</title>
        <authorList>
            <person name="Lucas S."/>
            <person name="Copeland A."/>
            <person name="Lapidus A."/>
            <person name="Bruce D."/>
            <person name="Goodwin L."/>
            <person name="Pitluck S."/>
            <person name="Kyrpides N."/>
            <person name="Mavromatis K."/>
            <person name="Pagani I."/>
            <person name="Ivanova N."/>
            <person name="Mikhailova N."/>
            <person name="Chertkov O."/>
            <person name="Held B."/>
            <person name="Detter J.C."/>
            <person name="Tapia R."/>
            <person name="Han C."/>
            <person name="Land M."/>
            <person name="Hauser L."/>
            <person name="Markowitz V."/>
            <person name="Cheng J.-F."/>
            <person name="Hugenholtz P."/>
            <person name="Woyke T."/>
            <person name="Wu D."/>
            <person name="Spring S."/>
            <person name="Schroeder M."/>
            <person name="Brambilla E."/>
            <person name="Klenk H.-P."/>
            <person name="Eisen J.A."/>
        </authorList>
    </citation>
    <scope>NUCLEOTIDE SEQUENCE [LARGE SCALE GENOMIC DNA]</scope>
    <source>
        <strain evidence="3">DSM 8271 / FlGlyR</strain>
    </source>
</reference>
<sequence length="369" mass="42718">MELSLFSSVFLYVSIVILSSLLIRLAEKEGIFQKLFVFLAFLVVALPSAFRYEVGLDYTTYTTIYDIIVGAGSITDSVRFFNIEYSFRVLSFISHDLLDSPQMIFSFYAVFTNLFMVLGIYFYRKQTRMSTMMFMYTTLYYLLSMNIARQMLAVSIIFFASKYILKKSFIKYLIFVLLAACFHKSSIVAIVLYFISIKTGISNKVVTVFKYVFPIIIIFFMHQFLNLFASVSFFQKYLINYHVTSQLTIGLGIVLQLGLCLIFYIVYKKNLLGSSKATQYFIVQTMIFGTILFLLQYRIDNFGGRMGLYFNIFSIVALSLLANSADRKKTGLKYDFQLIPYMYALLLFIMDLINDSQGCLPYTFWTGFN</sequence>
<dbReference type="Pfam" id="PF14897">
    <property type="entry name" value="EpsG"/>
    <property type="match status" value="1"/>
</dbReference>
<feature type="transmembrane region" description="Helical" evidence="1">
    <location>
        <begin position="35"/>
        <end position="52"/>
    </location>
</feature>
<evidence type="ECO:0000313" key="2">
    <source>
        <dbReference type="EMBL" id="ADY55903.1"/>
    </source>
</evidence>
<dbReference type="eggNOG" id="ENOG5033A5I">
    <property type="taxonomic scope" value="Bacteria"/>
</dbReference>
<evidence type="ECO:0000313" key="3">
    <source>
        <dbReference type="Proteomes" id="UP000007488"/>
    </source>
</evidence>
<gene>
    <name evidence="2" type="ordered locus">Sgly_1605</name>
</gene>
<protein>
    <recommendedName>
        <fullName evidence="4">EpsG family protein</fullName>
    </recommendedName>
</protein>
<feature type="transmembrane region" description="Helical" evidence="1">
    <location>
        <begin position="279"/>
        <end position="299"/>
    </location>
</feature>
<organism evidence="2 3">
    <name type="scientific">Syntrophobotulus glycolicus (strain DSM 8271 / FlGlyR)</name>
    <dbReference type="NCBI Taxonomy" id="645991"/>
    <lineage>
        <taxon>Bacteria</taxon>
        <taxon>Bacillati</taxon>
        <taxon>Bacillota</taxon>
        <taxon>Clostridia</taxon>
        <taxon>Eubacteriales</taxon>
        <taxon>Desulfitobacteriaceae</taxon>
        <taxon>Syntrophobotulus</taxon>
    </lineage>
</organism>
<keyword evidence="1" id="KW-0812">Transmembrane</keyword>
<keyword evidence="1" id="KW-0472">Membrane</keyword>
<dbReference type="AlphaFoldDB" id="F0SY68"/>
<dbReference type="Proteomes" id="UP000007488">
    <property type="component" value="Chromosome"/>
</dbReference>
<keyword evidence="1" id="KW-1133">Transmembrane helix</keyword>
<dbReference type="STRING" id="645991.Sgly_1605"/>
<evidence type="ECO:0000256" key="1">
    <source>
        <dbReference type="SAM" id="Phobius"/>
    </source>
</evidence>
<dbReference type="KEGG" id="sgy:Sgly_1605"/>
<reference evidence="2 3" key="1">
    <citation type="journal article" date="2011" name="Stand. Genomic Sci.">
        <title>Complete genome sequence of Syntrophobotulus glycolicus type strain (FlGlyR).</title>
        <authorList>
            <person name="Han C."/>
            <person name="Mwirichia R."/>
            <person name="Chertkov O."/>
            <person name="Held B."/>
            <person name="Lapidus A."/>
            <person name="Nolan M."/>
            <person name="Lucas S."/>
            <person name="Hammon N."/>
            <person name="Deshpande S."/>
            <person name="Cheng J.F."/>
            <person name="Tapia R."/>
            <person name="Goodwin L."/>
            <person name="Pitluck S."/>
            <person name="Huntemann M."/>
            <person name="Liolios K."/>
            <person name="Ivanova N."/>
            <person name="Pagani I."/>
            <person name="Mavromatis K."/>
            <person name="Ovchinikova G."/>
            <person name="Pati A."/>
            <person name="Chen A."/>
            <person name="Palaniappan K."/>
            <person name="Land M."/>
            <person name="Hauser L."/>
            <person name="Brambilla E.M."/>
            <person name="Rohde M."/>
            <person name="Spring S."/>
            <person name="Sikorski J."/>
            <person name="Goker M."/>
            <person name="Woyke T."/>
            <person name="Bristow J."/>
            <person name="Eisen J.A."/>
            <person name="Markowitz V."/>
            <person name="Hugenholtz P."/>
            <person name="Kyrpides N.C."/>
            <person name="Klenk H.P."/>
            <person name="Detter J.C."/>
        </authorList>
    </citation>
    <scope>NUCLEOTIDE SEQUENCE [LARGE SCALE GENOMIC DNA]</scope>
    <source>
        <strain evidence="3">DSM 8271 / FlGlyR</strain>
    </source>
</reference>
<dbReference type="RefSeq" id="WP_013624773.1">
    <property type="nucleotide sequence ID" value="NC_015172.1"/>
</dbReference>
<proteinExistence type="predicted"/>
<feature type="transmembrane region" description="Helical" evidence="1">
    <location>
        <begin position="305"/>
        <end position="322"/>
    </location>
</feature>
<feature type="transmembrane region" description="Helical" evidence="1">
    <location>
        <begin position="103"/>
        <end position="123"/>
    </location>
</feature>
<feature type="transmembrane region" description="Helical" evidence="1">
    <location>
        <begin position="135"/>
        <end position="160"/>
    </location>
</feature>
<accession>F0SY68</accession>
<evidence type="ECO:0008006" key="4">
    <source>
        <dbReference type="Google" id="ProtNLM"/>
    </source>
</evidence>
<feature type="transmembrane region" description="Helical" evidence="1">
    <location>
        <begin position="334"/>
        <end position="353"/>
    </location>
</feature>